<evidence type="ECO:0000256" key="2">
    <source>
        <dbReference type="SAM" id="SignalP"/>
    </source>
</evidence>
<evidence type="ECO:0000256" key="1">
    <source>
        <dbReference type="SAM" id="MobiDB-lite"/>
    </source>
</evidence>
<gene>
    <name evidence="4" type="ORF">AB5S05_17665</name>
</gene>
<dbReference type="InterPro" id="IPR025392">
    <property type="entry name" value="DUF4124"/>
</dbReference>
<feature type="domain" description="DUF4124" evidence="3">
    <location>
        <begin position="7"/>
        <end position="58"/>
    </location>
</feature>
<feature type="chain" id="PRO_5046004269" evidence="2">
    <location>
        <begin position="19"/>
        <end position="175"/>
    </location>
</feature>
<dbReference type="Pfam" id="PF13511">
    <property type="entry name" value="DUF4124"/>
    <property type="match status" value="1"/>
</dbReference>
<accession>A0ABV3YXT5</accession>
<protein>
    <submittedName>
        <fullName evidence="4">DUF4124 domain-containing protein</fullName>
    </submittedName>
</protein>
<reference evidence="4 5" key="1">
    <citation type="submission" date="2024-07" db="EMBL/GenBank/DDBJ databases">
        <authorList>
            <person name="Li M."/>
        </authorList>
    </citation>
    <scope>NUCLEOTIDE SEQUENCE [LARGE SCALE GENOMIC DNA]</scope>
    <source>
        <strain evidence="4 5">25A3E</strain>
    </source>
</reference>
<comment type="caution">
    <text evidence="4">The sequence shown here is derived from an EMBL/GenBank/DDBJ whole genome shotgun (WGS) entry which is preliminary data.</text>
</comment>
<keyword evidence="5" id="KW-1185">Reference proteome</keyword>
<evidence type="ECO:0000313" key="5">
    <source>
        <dbReference type="Proteomes" id="UP001560296"/>
    </source>
</evidence>
<name>A0ABV3YXT5_9PSED</name>
<dbReference type="RefSeq" id="WP_369288835.1">
    <property type="nucleotide sequence ID" value="NZ_JBFTEG010000016.1"/>
</dbReference>
<feature type="region of interest" description="Disordered" evidence="1">
    <location>
        <begin position="53"/>
        <end position="72"/>
    </location>
</feature>
<evidence type="ECO:0000259" key="3">
    <source>
        <dbReference type="Pfam" id="PF13511"/>
    </source>
</evidence>
<dbReference type="EMBL" id="JBFTEG010000016">
    <property type="protein sequence ID" value="MEX6503894.1"/>
    <property type="molecule type" value="Genomic_DNA"/>
</dbReference>
<organism evidence="4 5">
    <name type="scientific">Pseudomonas zhanjiangensis</name>
    <dbReference type="NCBI Taxonomy" id="3239015"/>
    <lineage>
        <taxon>Bacteria</taxon>
        <taxon>Pseudomonadati</taxon>
        <taxon>Pseudomonadota</taxon>
        <taxon>Gammaproteobacteria</taxon>
        <taxon>Pseudomonadales</taxon>
        <taxon>Pseudomonadaceae</taxon>
        <taxon>Pseudomonas</taxon>
    </lineage>
</organism>
<keyword evidence="2" id="KW-0732">Signal</keyword>
<proteinExistence type="predicted"/>
<dbReference type="Proteomes" id="UP001560296">
    <property type="component" value="Unassembled WGS sequence"/>
</dbReference>
<sequence length="175" mass="18716">MRRLLSCLLLCLALPAGAQIYKYTDANGNTVFTNQPPQGVPTENIELAPTNSVQMQAPSTPPQPSTNSEQATPYRTLQLSGVPEDGAVRANAGDFSVAVQLDPPLSPSHRLRLLLDGQPYDQPSTSTLRQLENIARGEHSLAVEVLSGGKSVQQSEAITFTVQRISLNSPARSAP</sequence>
<evidence type="ECO:0000313" key="4">
    <source>
        <dbReference type="EMBL" id="MEX6503894.1"/>
    </source>
</evidence>
<feature type="signal peptide" evidence="2">
    <location>
        <begin position="1"/>
        <end position="18"/>
    </location>
</feature>